<evidence type="ECO:0000313" key="2">
    <source>
        <dbReference type="Proteomes" id="UP000252733"/>
    </source>
</evidence>
<reference evidence="1 2" key="1">
    <citation type="submission" date="2018-07" db="EMBL/GenBank/DDBJ databases">
        <title>Freshwater and sediment microbial communities from various areas in North America, analyzing microbe dynamics in response to fracking.</title>
        <authorList>
            <person name="Lamendella R."/>
        </authorList>
    </citation>
    <scope>NUCLEOTIDE SEQUENCE [LARGE SCALE GENOMIC DNA]</scope>
    <source>
        <strain evidence="1 2">160A</strain>
    </source>
</reference>
<dbReference type="AlphaFoldDB" id="A0A2T0XCK6"/>
<dbReference type="EMBL" id="QPIZ01000013">
    <property type="protein sequence ID" value="RCW33296.1"/>
    <property type="molecule type" value="Genomic_DNA"/>
</dbReference>
<comment type="caution">
    <text evidence="1">The sequence shown here is derived from an EMBL/GenBank/DDBJ whole genome shotgun (WGS) entry which is preliminary data.</text>
</comment>
<gene>
    <name evidence="1" type="ORF">DFO77_11361</name>
</gene>
<sequence>MSRKNYYFERRLLRSARNDSVLKWLVGLVGVDFRQSRKSTPTNPQYPAKARYCGRSEAISIF</sequence>
<protein>
    <submittedName>
        <fullName evidence="1">Uncharacterized protein</fullName>
    </submittedName>
</protein>
<organism evidence="1 2">
    <name type="scientific">Marinilabilia salmonicolor</name>
    <dbReference type="NCBI Taxonomy" id="989"/>
    <lineage>
        <taxon>Bacteria</taxon>
        <taxon>Pseudomonadati</taxon>
        <taxon>Bacteroidota</taxon>
        <taxon>Bacteroidia</taxon>
        <taxon>Marinilabiliales</taxon>
        <taxon>Marinilabiliaceae</taxon>
        <taxon>Marinilabilia</taxon>
    </lineage>
</organism>
<name>A0A2T0XCK6_9BACT</name>
<keyword evidence="2" id="KW-1185">Reference proteome</keyword>
<evidence type="ECO:0000313" key="1">
    <source>
        <dbReference type="EMBL" id="RCW33296.1"/>
    </source>
</evidence>
<proteinExistence type="predicted"/>
<accession>A0A2T0XCK6</accession>
<dbReference type="Proteomes" id="UP000252733">
    <property type="component" value="Unassembled WGS sequence"/>
</dbReference>